<dbReference type="KEGG" id="cpo:COPRO5265_0020"/>
<sequence>MPNVRQSKSRVPDVFGAQDFIFFSHELKKFNNFAATTHKQSIFSSFISFCPSELFYRLDAAKVVLWWTK</sequence>
<dbReference type="AlphaFoldDB" id="B5Y6J5"/>
<evidence type="ECO:0000313" key="1">
    <source>
        <dbReference type="EMBL" id="ACI18194.1"/>
    </source>
</evidence>
<proteinExistence type="predicted"/>
<name>B5Y6J5_COPPD</name>
<keyword evidence="2" id="KW-1185">Reference proteome</keyword>
<protein>
    <submittedName>
        <fullName evidence="1">Uncharacterized protein</fullName>
    </submittedName>
</protein>
<evidence type="ECO:0000313" key="2">
    <source>
        <dbReference type="Proteomes" id="UP000001732"/>
    </source>
</evidence>
<organism evidence="1 2">
    <name type="scientific">Coprothermobacter proteolyticus (strain ATCC 35245 / DSM 5265 / OCM 4 / BT)</name>
    <dbReference type="NCBI Taxonomy" id="309798"/>
    <lineage>
        <taxon>Bacteria</taxon>
        <taxon>Pseudomonadati</taxon>
        <taxon>Coprothermobacterota</taxon>
        <taxon>Coprothermobacteria</taxon>
        <taxon>Coprothermobacterales</taxon>
        <taxon>Coprothermobacteraceae</taxon>
        <taxon>Coprothermobacter</taxon>
    </lineage>
</organism>
<reference evidence="2" key="1">
    <citation type="submission" date="2008-08" db="EMBL/GenBank/DDBJ databases">
        <title>The complete genome sequence of Coprothermobacter proteolyticus strain ATCC 5245 / DSM 5265 / BT.</title>
        <authorList>
            <person name="Dodson R.J."/>
            <person name="Durkin A.S."/>
            <person name="Wu M."/>
            <person name="Eisen J."/>
            <person name="Sutton G."/>
        </authorList>
    </citation>
    <scope>NUCLEOTIDE SEQUENCE [LARGE SCALE GENOMIC DNA]</scope>
    <source>
        <strain evidence="2">ATCC 35245 / DSM 5265 / OCM 4 / BT</strain>
    </source>
</reference>
<gene>
    <name evidence="1" type="ordered locus">COPRO5265_0020</name>
</gene>
<dbReference type="STRING" id="309798.COPRO5265_0020"/>
<dbReference type="HOGENOM" id="CLU_2768745_0_0_9"/>
<dbReference type="Proteomes" id="UP000001732">
    <property type="component" value="Chromosome"/>
</dbReference>
<dbReference type="EMBL" id="CP001145">
    <property type="protein sequence ID" value="ACI18194.1"/>
    <property type="molecule type" value="Genomic_DNA"/>
</dbReference>
<reference evidence="1 2" key="2">
    <citation type="journal article" date="2014" name="Genome Announc.">
        <title>Complete Genome Sequence of Coprothermobacter proteolyticus DSM 5265.</title>
        <authorList>
            <person name="Alexiev A."/>
            <person name="Coil D.A."/>
            <person name="Badger J.H."/>
            <person name="Enticknap J."/>
            <person name="Ward N."/>
            <person name="Robb F.T."/>
            <person name="Eisen J.A."/>
        </authorList>
    </citation>
    <scope>NUCLEOTIDE SEQUENCE [LARGE SCALE GENOMIC DNA]</scope>
    <source>
        <strain evidence="2">ATCC 35245 / DSM 5265 / OCM 4 / BT</strain>
    </source>
</reference>
<accession>B5Y6J5</accession>